<organism evidence="1 2">
    <name type="scientific">Arachis hypogaea</name>
    <name type="common">Peanut</name>
    <dbReference type="NCBI Taxonomy" id="3818"/>
    <lineage>
        <taxon>Eukaryota</taxon>
        <taxon>Viridiplantae</taxon>
        <taxon>Streptophyta</taxon>
        <taxon>Embryophyta</taxon>
        <taxon>Tracheophyta</taxon>
        <taxon>Spermatophyta</taxon>
        <taxon>Magnoliopsida</taxon>
        <taxon>eudicotyledons</taxon>
        <taxon>Gunneridae</taxon>
        <taxon>Pentapetalae</taxon>
        <taxon>rosids</taxon>
        <taxon>fabids</taxon>
        <taxon>Fabales</taxon>
        <taxon>Fabaceae</taxon>
        <taxon>Papilionoideae</taxon>
        <taxon>50 kb inversion clade</taxon>
        <taxon>dalbergioids sensu lato</taxon>
        <taxon>Dalbergieae</taxon>
        <taxon>Pterocarpus clade</taxon>
        <taxon>Arachis</taxon>
    </lineage>
</organism>
<evidence type="ECO:0000313" key="2">
    <source>
        <dbReference type="Proteomes" id="UP000289738"/>
    </source>
</evidence>
<sequence length="70" mass="7184">MNGSAFPRPILIQSNGPDSPCLTPLSLSSLPSKSNLASAQCSPSPNTGPNIIFTSEPCCVAGCNNTVKLH</sequence>
<evidence type="ECO:0000313" key="1">
    <source>
        <dbReference type="EMBL" id="RYR64301.1"/>
    </source>
</evidence>
<dbReference type="EMBL" id="SDMP01000003">
    <property type="protein sequence ID" value="RYR64301.1"/>
    <property type="molecule type" value="Genomic_DNA"/>
</dbReference>
<name>A0A445DM46_ARAHY</name>
<reference evidence="1 2" key="1">
    <citation type="submission" date="2019-01" db="EMBL/GenBank/DDBJ databases">
        <title>Sequencing of cultivated peanut Arachis hypogaea provides insights into genome evolution and oil improvement.</title>
        <authorList>
            <person name="Chen X."/>
        </authorList>
    </citation>
    <scope>NUCLEOTIDE SEQUENCE [LARGE SCALE GENOMIC DNA]</scope>
    <source>
        <strain evidence="2">cv. Fuhuasheng</strain>
        <tissue evidence="1">Leaves</tissue>
    </source>
</reference>
<accession>A0A445DM46</accession>
<dbReference type="AlphaFoldDB" id="A0A445DM46"/>
<gene>
    <name evidence="1" type="ORF">Ahy_A03g010436</name>
</gene>
<protein>
    <submittedName>
        <fullName evidence="1">Uncharacterized protein</fullName>
    </submittedName>
</protein>
<keyword evidence="2" id="KW-1185">Reference proteome</keyword>
<comment type="caution">
    <text evidence="1">The sequence shown here is derived from an EMBL/GenBank/DDBJ whole genome shotgun (WGS) entry which is preliminary data.</text>
</comment>
<proteinExistence type="predicted"/>
<dbReference type="Proteomes" id="UP000289738">
    <property type="component" value="Chromosome A03"/>
</dbReference>